<evidence type="ECO:0000259" key="1">
    <source>
        <dbReference type="Pfam" id="PF06032"/>
    </source>
</evidence>
<dbReference type="STRING" id="416591.Tlet_1502"/>
<evidence type="ECO:0000313" key="3">
    <source>
        <dbReference type="EMBL" id="ABV34058.1"/>
    </source>
</evidence>
<accession>A8F7C4</accession>
<dbReference type="Pfam" id="PF20906">
    <property type="entry name" value="S-Me-THD_C"/>
    <property type="match status" value="1"/>
</dbReference>
<dbReference type="KEGG" id="tle:Tlet_1502"/>
<gene>
    <name evidence="3" type="ordered locus">Tlet_1502</name>
</gene>
<evidence type="ECO:0000259" key="2">
    <source>
        <dbReference type="Pfam" id="PF20906"/>
    </source>
</evidence>
<feature type="domain" description="S-Me-THD-like C-terminal" evidence="2">
    <location>
        <begin position="171"/>
        <end position="359"/>
    </location>
</feature>
<dbReference type="Proteomes" id="UP000002016">
    <property type="component" value="Chromosome"/>
</dbReference>
<dbReference type="Gene3D" id="2.40.390.10">
    <property type="entry name" value="CV3147-like"/>
    <property type="match status" value="1"/>
</dbReference>
<dbReference type="InterPro" id="IPR027479">
    <property type="entry name" value="S-Me-THD_N_sf"/>
</dbReference>
<name>A8F7C4_PSELT</name>
<keyword evidence="4" id="KW-1185">Reference proteome</keyword>
<dbReference type="HOGENOM" id="CLU_038930_1_0_0"/>
<proteinExistence type="predicted"/>
<protein>
    <recommendedName>
        <fullName evidence="5">DUF917 domain-containing protein</fullName>
    </recommendedName>
</protein>
<organism evidence="3 4">
    <name type="scientific">Pseudothermotoga lettingae (strain ATCC BAA-301 / DSM 14385 / NBRC 107922 / TMO)</name>
    <name type="common">Thermotoga lettingae</name>
    <dbReference type="NCBI Taxonomy" id="416591"/>
    <lineage>
        <taxon>Bacteria</taxon>
        <taxon>Thermotogati</taxon>
        <taxon>Thermotogota</taxon>
        <taxon>Thermotogae</taxon>
        <taxon>Thermotogales</taxon>
        <taxon>Thermotogaceae</taxon>
        <taxon>Pseudothermotoga</taxon>
    </lineage>
</organism>
<dbReference type="InterPro" id="IPR010318">
    <property type="entry name" value="S-Me-THD_N"/>
</dbReference>
<dbReference type="InterPro" id="IPR024071">
    <property type="entry name" value="S-Me-THD_C_sf"/>
</dbReference>
<evidence type="ECO:0000313" key="4">
    <source>
        <dbReference type="Proteomes" id="UP000002016"/>
    </source>
</evidence>
<evidence type="ECO:0008006" key="5">
    <source>
        <dbReference type="Google" id="ProtNLM"/>
    </source>
</evidence>
<sequence>MIRLNLDDIKQILFGCALLGTGGGGDLQEGVKMVEEVNAEVNMISLEELNEGDLVACPYFVGSVSPRDMIEKKKISRKITSPVLESLNILEEFMGKKISGVFPTELGGGNTAVAFQVAAMKNIPVVNADPVGRAVPEVQHTTFFLYDIPMTPFSLCNEFGDKIIVPEISCDEQAEEIIRSVAVASENRIGVTSHPLDAKILKKSIVANTLSKAWKIAKVREAALIKGEDPVAAVAKSAGGYVLFKGVALKDANWRDEDGFTVGDMYIEGVEKYKGRIMKIWFKNENLISWIDDIPYVTSPDLIILVHSEDASPVLNPHLKRKDKVSVIGIPSEPVWRSPRAIEILGPRHFGFDIDFIPVERRIKSAI</sequence>
<dbReference type="OrthoDB" id="7441206at2"/>
<dbReference type="eggNOG" id="COG3535">
    <property type="taxonomic scope" value="Bacteria"/>
</dbReference>
<dbReference type="InterPro" id="IPR048350">
    <property type="entry name" value="S-Me-THD-like_C"/>
</dbReference>
<dbReference type="AlphaFoldDB" id="A8F7C4"/>
<feature type="domain" description="S-Me-THD N-terminal" evidence="1">
    <location>
        <begin position="7"/>
        <end position="166"/>
    </location>
</feature>
<reference evidence="3 4" key="2">
    <citation type="journal article" date="2009" name="Proc. Natl. Acad. Sci. U.S.A.">
        <title>On the chimeric nature, thermophilic origin, and phylogenetic placement of the Thermotogales.</title>
        <authorList>
            <person name="Zhaxybayeva O."/>
            <person name="Swithers K.S."/>
            <person name="Lapierre P."/>
            <person name="Fournier G.P."/>
            <person name="Bickhart D.M."/>
            <person name="DeBoy R.T."/>
            <person name="Nelson K.E."/>
            <person name="Nesbo C.L."/>
            <person name="Doolittle W.F."/>
            <person name="Gogarten J.P."/>
            <person name="Noll K.M."/>
        </authorList>
    </citation>
    <scope>NUCLEOTIDE SEQUENCE [LARGE SCALE GENOMIC DNA]</scope>
    <source>
        <strain evidence="4">ATCC BAA-301 / DSM 14385 / NBRC 107922 / TMO</strain>
    </source>
</reference>
<reference evidence="3 4" key="1">
    <citation type="submission" date="2007-08" db="EMBL/GenBank/DDBJ databases">
        <title>Complete sequence of Thermotoga lettingae TMO.</title>
        <authorList>
            <consortium name="US DOE Joint Genome Institute"/>
            <person name="Copeland A."/>
            <person name="Lucas S."/>
            <person name="Lapidus A."/>
            <person name="Barry K."/>
            <person name="Glavina del Rio T."/>
            <person name="Dalin E."/>
            <person name="Tice H."/>
            <person name="Pitluck S."/>
            <person name="Foster B."/>
            <person name="Bruce D."/>
            <person name="Schmutz J."/>
            <person name="Larimer F."/>
            <person name="Land M."/>
            <person name="Hauser L."/>
            <person name="Kyrpides N."/>
            <person name="Mikhailova N."/>
            <person name="Nelson K."/>
            <person name="Gogarten J.P."/>
            <person name="Noll K."/>
            <person name="Richardson P."/>
        </authorList>
    </citation>
    <scope>NUCLEOTIDE SEQUENCE [LARGE SCALE GENOMIC DNA]</scope>
    <source>
        <strain evidence="4">ATCC BAA-301 / DSM 14385 / NBRC 107922 / TMO</strain>
    </source>
</reference>
<dbReference type="RefSeq" id="WP_012003534.1">
    <property type="nucleotide sequence ID" value="NC_009828.1"/>
</dbReference>
<dbReference type="SUPFAM" id="SSF160991">
    <property type="entry name" value="CV3147-like"/>
    <property type="match status" value="1"/>
</dbReference>
<dbReference type="Pfam" id="PF06032">
    <property type="entry name" value="S-Me-THD_N"/>
    <property type="match status" value="1"/>
</dbReference>
<dbReference type="Gene3D" id="3.40.1610.10">
    <property type="entry name" value="CV3147-like domain"/>
    <property type="match status" value="1"/>
</dbReference>
<dbReference type="EMBL" id="CP000812">
    <property type="protein sequence ID" value="ABV34058.1"/>
    <property type="molecule type" value="Genomic_DNA"/>
</dbReference>